<comment type="caution">
    <text evidence="4">The sequence shown here is derived from an EMBL/GenBank/DDBJ whole genome shotgun (WGS) entry which is preliminary data.</text>
</comment>
<keyword evidence="5" id="KW-1185">Reference proteome</keyword>
<evidence type="ECO:0000259" key="3">
    <source>
        <dbReference type="Pfam" id="PF24883"/>
    </source>
</evidence>
<evidence type="ECO:0000256" key="1">
    <source>
        <dbReference type="ARBA" id="ARBA00022737"/>
    </source>
</evidence>
<evidence type="ECO:0000313" key="4">
    <source>
        <dbReference type="EMBL" id="OTA00683.1"/>
    </source>
</evidence>
<dbReference type="PANTHER" id="PTHR40619">
    <property type="entry name" value="FUNGAL STAND N-TERMINAL GOODBYE DOMAIN-CONTAINING PROTEIN"/>
    <property type="match status" value="1"/>
</dbReference>
<evidence type="ECO:0000313" key="5">
    <source>
        <dbReference type="Proteomes" id="UP000219286"/>
    </source>
</evidence>
<accession>A0A2H2YXC8</accession>
<protein>
    <recommendedName>
        <fullName evidence="3">Nephrocystin 3-like N-terminal domain-containing protein</fullName>
    </recommendedName>
</protein>
<name>A0A2H2YXC8_TRIPA</name>
<gene>
    <name evidence="4" type="ORF">A9Z42_0009300</name>
</gene>
<feature type="domain" description="Nephrocystin 3-like N-terminal" evidence="3">
    <location>
        <begin position="425"/>
        <end position="571"/>
    </location>
</feature>
<evidence type="ECO:0000256" key="2">
    <source>
        <dbReference type="SAM" id="MobiDB-lite"/>
    </source>
</evidence>
<dbReference type="AlphaFoldDB" id="A0A2H2YXC8"/>
<feature type="region of interest" description="Disordered" evidence="2">
    <location>
        <begin position="1"/>
        <end position="32"/>
    </location>
</feature>
<reference evidence="4 5" key="1">
    <citation type="journal article" date="2015" name="Genome Announc.">
        <title>Genome sequence and annotation of Trichoderma parareesei, the ancestor of the cellulase producer Trichoderma reesei.</title>
        <authorList>
            <person name="Yang D."/>
            <person name="Pomraning K."/>
            <person name="Kopchinskiy A."/>
            <person name="Karimi Aghcheh R."/>
            <person name="Atanasova L."/>
            <person name="Chenthamara K."/>
            <person name="Baker S.E."/>
            <person name="Zhang R."/>
            <person name="Shen Q."/>
            <person name="Freitag M."/>
            <person name="Kubicek C.P."/>
            <person name="Druzhinina I.S."/>
        </authorList>
    </citation>
    <scope>NUCLEOTIDE SEQUENCE [LARGE SCALE GENOMIC DNA]</scope>
    <source>
        <strain evidence="4 5">CBS 125925</strain>
    </source>
</reference>
<dbReference type="EMBL" id="LFMI01000132">
    <property type="protein sequence ID" value="OTA00683.1"/>
    <property type="molecule type" value="Genomic_DNA"/>
</dbReference>
<dbReference type="Pfam" id="PF24883">
    <property type="entry name" value="NPHP3_N"/>
    <property type="match status" value="1"/>
</dbReference>
<dbReference type="InterPro" id="IPR056884">
    <property type="entry name" value="NPHP3-like_N"/>
</dbReference>
<dbReference type="OrthoDB" id="5419927at2759"/>
<organism evidence="4 5">
    <name type="scientific">Trichoderma parareesei</name>
    <name type="common">Filamentous fungus</name>
    <dbReference type="NCBI Taxonomy" id="858221"/>
    <lineage>
        <taxon>Eukaryota</taxon>
        <taxon>Fungi</taxon>
        <taxon>Dikarya</taxon>
        <taxon>Ascomycota</taxon>
        <taxon>Pezizomycotina</taxon>
        <taxon>Sordariomycetes</taxon>
        <taxon>Hypocreomycetidae</taxon>
        <taxon>Hypocreales</taxon>
        <taxon>Hypocreaceae</taxon>
        <taxon>Trichoderma</taxon>
    </lineage>
</organism>
<dbReference type="Proteomes" id="UP000219286">
    <property type="component" value="Unassembled WGS sequence"/>
</dbReference>
<keyword evidence="1" id="KW-0677">Repeat</keyword>
<sequence>MEERETAIKGLNPPKLSRKSRHEIKRYSSSSTGNAQGFFLGGRKTIPPALGEPAGFIDWEFKAEERLALEDLEKILNAHDEAGTGTKYRECEWATVFDIMFQARAKYEGDGRAARQDAALFGFNLTSEIMELIPEDWGLRTLRGGLALLLKVAKCNLVMETKILNVFRDISLRMATITLAFEKLGAEEGELQRQRDFFCTVVRDMPLLIRRLLGKEKWYVKIKNSLRLQLSETDTADTILERWKAGISELNEHMERSRIASLSDIKSNTNLLTAMQSSIEASKESVGQLSDQMAELPQVVQRVVLGLLDRFAETLRSNNSGAQAQTLLLEQMHQRLREMEDERQYIQGLQRENRYLRELPRIPQPGWQYTANADTDMSRINPPVTQMELIGALGVRVYAHMKVLEDVLQQSSAFDVPSLRQVRGLTQQVEFAHWLKSESCSLLFVECFLQDCSPTVTAASVFSSSLVCTVSGLDDVIPLFFFARLDGSVSDAGGPAYMMRSLIFQLLMSRAAQCLNLGFICSDWFEACAQQNLSALCELFIELLCRVPPSTKVYCILEGLDLYETRDFLWDIQVDYVADMFEVLVERLEEEERGKVNVLIMIPDRSQRLYKRMWRRESPWSCIELMDEMELADGV</sequence>
<proteinExistence type="predicted"/>
<dbReference type="PANTHER" id="PTHR40619:SF3">
    <property type="entry name" value="FUNGAL STAND N-TERMINAL GOODBYE DOMAIN-CONTAINING PROTEIN"/>
    <property type="match status" value="1"/>
</dbReference>